<dbReference type="PANTHER" id="PTHR33164:SF57">
    <property type="entry name" value="MARR-FAMILY TRANSCRIPTIONAL REGULATOR"/>
    <property type="match status" value="1"/>
</dbReference>
<proteinExistence type="predicted"/>
<dbReference type="SMART" id="SM00347">
    <property type="entry name" value="HTH_MARR"/>
    <property type="match status" value="1"/>
</dbReference>
<accession>A0AA97GUL3</accession>
<name>A0AA97GUL3_9ACTN</name>
<dbReference type="InterPro" id="IPR036388">
    <property type="entry name" value="WH-like_DNA-bd_sf"/>
</dbReference>
<dbReference type="AlphaFoldDB" id="A0AA97GUL3"/>
<reference evidence="2" key="1">
    <citation type="submission" date="2023-06" db="EMBL/GenBank/DDBJ databases">
        <title>Gordonia sp. nov. and Pseudochrobactrum sp. nov., two species isolated from the burying beetle Nicrophorus vespilloides.</title>
        <authorList>
            <person name="Poehlein A."/>
            <person name="Guzman J."/>
            <person name="Daniel R."/>
            <person name="Vilcinskas A."/>
        </authorList>
    </citation>
    <scope>NUCLEOTIDE SEQUENCE</scope>
    <source>
        <strain evidence="2">MP11Mi</strain>
    </source>
</reference>
<dbReference type="InterPro" id="IPR036390">
    <property type="entry name" value="WH_DNA-bd_sf"/>
</dbReference>
<dbReference type="CDD" id="cd00090">
    <property type="entry name" value="HTH_ARSR"/>
    <property type="match status" value="1"/>
</dbReference>
<dbReference type="Pfam" id="PF01047">
    <property type="entry name" value="MarR"/>
    <property type="match status" value="1"/>
</dbReference>
<dbReference type="EMBL" id="CP128986">
    <property type="protein sequence ID" value="WOC11845.1"/>
    <property type="molecule type" value="Genomic_DNA"/>
</dbReference>
<dbReference type="GO" id="GO:0006950">
    <property type="term" value="P:response to stress"/>
    <property type="evidence" value="ECO:0007669"/>
    <property type="project" value="TreeGrafter"/>
</dbReference>
<dbReference type="Gene3D" id="1.10.10.10">
    <property type="entry name" value="Winged helix-like DNA-binding domain superfamily/Winged helix DNA-binding domain"/>
    <property type="match status" value="1"/>
</dbReference>
<evidence type="ECO:0000259" key="1">
    <source>
        <dbReference type="SMART" id="SM00347"/>
    </source>
</evidence>
<evidence type="ECO:0000313" key="2">
    <source>
        <dbReference type="EMBL" id="WOC11845.1"/>
    </source>
</evidence>
<dbReference type="InterPro" id="IPR039422">
    <property type="entry name" value="MarR/SlyA-like"/>
</dbReference>
<dbReference type="GO" id="GO:0003700">
    <property type="term" value="F:DNA-binding transcription factor activity"/>
    <property type="evidence" value="ECO:0007669"/>
    <property type="project" value="InterPro"/>
</dbReference>
<gene>
    <name evidence="2" type="ORF">MP11Mi_09250</name>
</gene>
<organism evidence="2">
    <name type="scientific">Gordonia sp. MP11Mi</name>
    <dbReference type="NCBI Taxonomy" id="3022769"/>
    <lineage>
        <taxon>Bacteria</taxon>
        <taxon>Bacillati</taxon>
        <taxon>Actinomycetota</taxon>
        <taxon>Actinomycetes</taxon>
        <taxon>Mycobacteriales</taxon>
        <taxon>Gordoniaceae</taxon>
        <taxon>Gordonia</taxon>
    </lineage>
</organism>
<sequence length="156" mass="16534">MPSAEHIDDVLLALGKFVRIRARAAAATARVADGGGETAATRTLFVLRHGSIRASELAAVMSADPSTTSRHVAQLVDAGLVRRGPDPDDGRACLLELTDDGVKRVGQLSAQRRQNIGSIVADWPDGDFGTFADLLTRFVDSVEAHLTTGDLKGDEK</sequence>
<protein>
    <recommendedName>
        <fullName evidence="1">HTH marR-type domain-containing protein</fullName>
    </recommendedName>
</protein>
<dbReference type="RefSeq" id="WP_420041123.1">
    <property type="nucleotide sequence ID" value="NZ_CP128986.1"/>
</dbReference>
<feature type="domain" description="HTH marR-type" evidence="1">
    <location>
        <begin position="29"/>
        <end position="128"/>
    </location>
</feature>
<dbReference type="InterPro" id="IPR011991">
    <property type="entry name" value="ArsR-like_HTH"/>
</dbReference>
<dbReference type="SUPFAM" id="SSF46785">
    <property type="entry name" value="Winged helix' DNA-binding domain"/>
    <property type="match status" value="1"/>
</dbReference>
<dbReference type="PANTHER" id="PTHR33164">
    <property type="entry name" value="TRANSCRIPTIONAL REGULATOR, MARR FAMILY"/>
    <property type="match status" value="1"/>
</dbReference>
<dbReference type="InterPro" id="IPR000835">
    <property type="entry name" value="HTH_MarR-typ"/>
</dbReference>